<sequence>MATSIDDRGPRAARHARRDPFAEAKSLNLDVTGLDEAGARRAVGKEQARQYYAENRESVDAYNAWIKKNGLPLDKYRLF</sequence>
<keyword evidence="1" id="KW-1277">Toxin-antitoxin system</keyword>
<dbReference type="Pfam" id="PF07362">
    <property type="entry name" value="CcdA"/>
    <property type="match status" value="1"/>
</dbReference>
<accession>A0A502CUF0</accession>
<gene>
    <name evidence="2" type="ORF">EAH84_01150</name>
</gene>
<protein>
    <submittedName>
        <fullName evidence="2">Post-segregation antitoxin CcdA</fullName>
    </submittedName>
</protein>
<dbReference type="Proteomes" id="UP000318413">
    <property type="component" value="Unassembled WGS sequence"/>
</dbReference>
<evidence type="ECO:0000313" key="2">
    <source>
        <dbReference type="EMBL" id="TPG15446.1"/>
    </source>
</evidence>
<name>A0A502CUF0_9SPHN</name>
<dbReference type="RefSeq" id="WP_140866429.1">
    <property type="nucleotide sequence ID" value="NZ_RCZK01000001.1"/>
</dbReference>
<dbReference type="InterPro" id="IPR009956">
    <property type="entry name" value="Post-segregation_anti-tox_CcdA"/>
</dbReference>
<reference evidence="2 3" key="1">
    <citation type="journal article" date="2019" name="Environ. Microbiol.">
        <title>Species interactions and distinct microbial communities in high Arctic permafrost affected cryosols are associated with the CH4 and CO2 gas fluxes.</title>
        <authorList>
            <person name="Altshuler I."/>
            <person name="Hamel J."/>
            <person name="Turney S."/>
            <person name="Magnuson E."/>
            <person name="Levesque R."/>
            <person name="Greer C."/>
            <person name="Whyte L.G."/>
        </authorList>
    </citation>
    <scope>NUCLEOTIDE SEQUENCE [LARGE SCALE GENOMIC DNA]</scope>
    <source>
        <strain evidence="2 3">S5.1</strain>
    </source>
</reference>
<organism evidence="2 3">
    <name type="scientific">Sphingomonas oligophenolica</name>
    <dbReference type="NCBI Taxonomy" id="301154"/>
    <lineage>
        <taxon>Bacteria</taxon>
        <taxon>Pseudomonadati</taxon>
        <taxon>Pseudomonadota</taxon>
        <taxon>Alphaproteobacteria</taxon>
        <taxon>Sphingomonadales</taxon>
        <taxon>Sphingomonadaceae</taxon>
        <taxon>Sphingomonas</taxon>
    </lineage>
</organism>
<keyword evidence="3" id="KW-1185">Reference proteome</keyword>
<evidence type="ECO:0000313" key="3">
    <source>
        <dbReference type="Proteomes" id="UP000318413"/>
    </source>
</evidence>
<comment type="caution">
    <text evidence="2">The sequence shown here is derived from an EMBL/GenBank/DDBJ whole genome shotgun (WGS) entry which is preliminary data.</text>
</comment>
<evidence type="ECO:0000256" key="1">
    <source>
        <dbReference type="ARBA" id="ARBA00022649"/>
    </source>
</evidence>
<dbReference type="OrthoDB" id="7191115at2"/>
<dbReference type="AlphaFoldDB" id="A0A502CUF0"/>
<dbReference type="EMBL" id="RCZK01000001">
    <property type="protein sequence ID" value="TPG15446.1"/>
    <property type="molecule type" value="Genomic_DNA"/>
</dbReference>
<proteinExistence type="predicted"/>